<dbReference type="GO" id="GO:0000329">
    <property type="term" value="C:fungal-type vacuole membrane"/>
    <property type="evidence" value="ECO:0007669"/>
    <property type="project" value="TreeGrafter"/>
</dbReference>
<evidence type="ECO:0000313" key="7">
    <source>
        <dbReference type="Proteomes" id="UP000439903"/>
    </source>
</evidence>
<feature type="transmembrane region" description="Helical" evidence="5">
    <location>
        <begin position="257"/>
        <end position="275"/>
    </location>
</feature>
<feature type="transmembrane region" description="Helical" evidence="5">
    <location>
        <begin position="403"/>
        <end position="424"/>
    </location>
</feature>
<gene>
    <name evidence="6" type="ORF">F8M41_009090</name>
</gene>
<dbReference type="Gene3D" id="1.20.1250.20">
    <property type="entry name" value="MFS general substrate transporter like domains"/>
    <property type="match status" value="2"/>
</dbReference>
<dbReference type="EMBL" id="WTPW01001972">
    <property type="protein sequence ID" value="KAF0404185.1"/>
    <property type="molecule type" value="Genomic_DNA"/>
</dbReference>
<dbReference type="PROSITE" id="PS51257">
    <property type="entry name" value="PROKAR_LIPOPROTEIN"/>
    <property type="match status" value="1"/>
</dbReference>
<evidence type="ECO:0000256" key="1">
    <source>
        <dbReference type="ARBA" id="ARBA00004141"/>
    </source>
</evidence>
<evidence type="ECO:0000256" key="2">
    <source>
        <dbReference type="ARBA" id="ARBA00022692"/>
    </source>
</evidence>
<keyword evidence="3 5" id="KW-1133">Transmembrane helix</keyword>
<dbReference type="PANTHER" id="PTHR21576">
    <property type="entry name" value="UNCHARACTERIZED NODULIN-LIKE PROTEIN"/>
    <property type="match status" value="1"/>
</dbReference>
<dbReference type="SUPFAM" id="SSF103473">
    <property type="entry name" value="MFS general substrate transporter"/>
    <property type="match status" value="1"/>
</dbReference>
<accession>A0A8H4A456</accession>
<name>A0A8H4A456_GIGMA</name>
<feature type="transmembrane region" description="Helical" evidence="5">
    <location>
        <begin position="168"/>
        <end position="190"/>
    </location>
</feature>
<dbReference type="InterPro" id="IPR036259">
    <property type="entry name" value="MFS_trans_sf"/>
</dbReference>
<dbReference type="Pfam" id="PF07690">
    <property type="entry name" value="MFS_1"/>
    <property type="match status" value="1"/>
</dbReference>
<protein>
    <submittedName>
        <fullName evidence="6">MFS general substrate transporter</fullName>
    </submittedName>
</protein>
<proteinExistence type="predicted"/>
<dbReference type="PANTHER" id="PTHR21576:SF158">
    <property type="entry name" value="RIBOSOMAL RNA-PROCESSING PROTEIN 12-LIKE CONSERVED DOMAIN-CONTAINING PROTEIN"/>
    <property type="match status" value="1"/>
</dbReference>
<feature type="transmembrane region" description="Helical" evidence="5">
    <location>
        <begin position="372"/>
        <end position="391"/>
    </location>
</feature>
<keyword evidence="7" id="KW-1185">Reference proteome</keyword>
<evidence type="ECO:0000256" key="5">
    <source>
        <dbReference type="SAM" id="Phobius"/>
    </source>
</evidence>
<dbReference type="AlphaFoldDB" id="A0A8H4A456"/>
<dbReference type="GO" id="GO:0022857">
    <property type="term" value="F:transmembrane transporter activity"/>
    <property type="evidence" value="ECO:0007669"/>
    <property type="project" value="InterPro"/>
</dbReference>
<dbReference type="Proteomes" id="UP000439903">
    <property type="component" value="Unassembled WGS sequence"/>
</dbReference>
<feature type="transmembrane region" description="Helical" evidence="5">
    <location>
        <begin position="6"/>
        <end position="28"/>
    </location>
</feature>
<organism evidence="6 7">
    <name type="scientific">Gigaspora margarita</name>
    <dbReference type="NCBI Taxonomy" id="4874"/>
    <lineage>
        <taxon>Eukaryota</taxon>
        <taxon>Fungi</taxon>
        <taxon>Fungi incertae sedis</taxon>
        <taxon>Mucoromycota</taxon>
        <taxon>Glomeromycotina</taxon>
        <taxon>Glomeromycetes</taxon>
        <taxon>Diversisporales</taxon>
        <taxon>Gigasporaceae</taxon>
        <taxon>Gigaspora</taxon>
    </lineage>
</organism>
<feature type="transmembrane region" description="Helical" evidence="5">
    <location>
        <begin position="444"/>
        <end position="464"/>
    </location>
</feature>
<feature type="transmembrane region" description="Helical" evidence="5">
    <location>
        <begin position="345"/>
        <end position="366"/>
    </location>
</feature>
<evidence type="ECO:0000313" key="6">
    <source>
        <dbReference type="EMBL" id="KAF0404185.1"/>
    </source>
</evidence>
<feature type="transmembrane region" description="Helical" evidence="5">
    <location>
        <begin position="76"/>
        <end position="95"/>
    </location>
</feature>
<feature type="transmembrane region" description="Helical" evidence="5">
    <location>
        <begin position="140"/>
        <end position="162"/>
    </location>
</feature>
<keyword evidence="2 5" id="KW-0812">Transmembrane</keyword>
<comment type="subcellular location">
    <subcellularLocation>
        <location evidence="1">Membrane</location>
        <topology evidence="1">Multi-pass membrane protein</topology>
    </subcellularLocation>
</comment>
<feature type="transmembrane region" description="Helical" evidence="5">
    <location>
        <begin position="107"/>
        <end position="128"/>
    </location>
</feature>
<evidence type="ECO:0000256" key="4">
    <source>
        <dbReference type="ARBA" id="ARBA00023136"/>
    </source>
</evidence>
<dbReference type="OrthoDB" id="410267at2759"/>
<dbReference type="InterPro" id="IPR011701">
    <property type="entry name" value="MFS"/>
</dbReference>
<sequence>MLSRQATLTISYLSILLISCVSGTHYLFSAYSTSIQERLDFSSVQINTIGSACNYGVYLGKPFLGYLVDNHSARRVCFASSALIFFGFSFLALTYERLLPPSFILCAFYLLCTGVASSGAAVAFLSIIAKNFSSHRGTAISIPLALLGLSAFLYSQANIYLFERTFHFLLFIAFSAGLTMFFGSLFLIVVPTPSHVSTAIESGSDNSIPVDSDPSRVKGLTTEQTPLLNKNSSTSHIIDEDNEPDIGGWQLLHNKDAISLILILVLLAGTGLMYINNVGTIIETLYHASPAHPSHPYFIPTSLNSDIKKLQSFHVSLLSICSCLGRILIGPLSDIAKNSFNLSRICSLVFAGVWLFCGNLLALFWVHDMNQLWIVTTCIGLGFGILYGVAPTTCSEYFGSKRFGFNWGLISCFPALGAQGFNLLFGYNNDFHRDHCKGAECYNFAFYFSSIGCFISIYIAYRWFTKVQKQREHIEH</sequence>
<evidence type="ECO:0000256" key="3">
    <source>
        <dbReference type="ARBA" id="ARBA00022989"/>
    </source>
</evidence>
<keyword evidence="4 5" id="KW-0472">Membrane</keyword>
<reference evidence="6 7" key="1">
    <citation type="journal article" date="2019" name="Environ. Microbiol.">
        <title>At the nexus of three kingdoms: the genome of the mycorrhizal fungus Gigaspora margarita provides insights into plant, endobacterial and fungal interactions.</title>
        <authorList>
            <person name="Venice F."/>
            <person name="Ghignone S."/>
            <person name="Salvioli di Fossalunga A."/>
            <person name="Amselem J."/>
            <person name="Novero M."/>
            <person name="Xianan X."/>
            <person name="Sedzielewska Toro K."/>
            <person name="Morin E."/>
            <person name="Lipzen A."/>
            <person name="Grigoriev I.V."/>
            <person name="Henrissat B."/>
            <person name="Martin F.M."/>
            <person name="Bonfante P."/>
        </authorList>
    </citation>
    <scope>NUCLEOTIDE SEQUENCE [LARGE SCALE GENOMIC DNA]</scope>
    <source>
        <strain evidence="6 7">BEG34</strain>
    </source>
</reference>
<comment type="caution">
    <text evidence="6">The sequence shown here is derived from an EMBL/GenBank/DDBJ whole genome shotgun (WGS) entry which is preliminary data.</text>
</comment>